<feature type="transmembrane region" description="Helical" evidence="6">
    <location>
        <begin position="435"/>
        <end position="451"/>
    </location>
</feature>
<evidence type="ECO:0000313" key="8">
    <source>
        <dbReference type="EMBL" id="HIW90432.1"/>
    </source>
</evidence>
<dbReference type="GO" id="GO:0022857">
    <property type="term" value="F:transmembrane transporter activity"/>
    <property type="evidence" value="ECO:0007669"/>
    <property type="project" value="InterPro"/>
</dbReference>
<evidence type="ECO:0000256" key="3">
    <source>
        <dbReference type="ARBA" id="ARBA00022989"/>
    </source>
</evidence>
<dbReference type="PROSITE" id="PS50850">
    <property type="entry name" value="MFS"/>
    <property type="match status" value="1"/>
</dbReference>
<gene>
    <name evidence="8" type="ORF">H9870_02025</name>
</gene>
<dbReference type="Pfam" id="PF07690">
    <property type="entry name" value="MFS_1"/>
    <property type="match status" value="1"/>
</dbReference>
<feature type="transmembrane region" description="Helical" evidence="6">
    <location>
        <begin position="125"/>
        <end position="146"/>
    </location>
</feature>
<feature type="transmembrane region" description="Helical" evidence="6">
    <location>
        <begin position="158"/>
        <end position="181"/>
    </location>
</feature>
<dbReference type="SUPFAM" id="SSF103473">
    <property type="entry name" value="MFS general substrate transporter"/>
    <property type="match status" value="2"/>
</dbReference>
<dbReference type="PANTHER" id="PTHR42718:SF39">
    <property type="entry name" value="ACTINORHODIN TRANSPORTER-RELATED"/>
    <property type="match status" value="1"/>
</dbReference>
<dbReference type="Gene3D" id="1.20.1720.10">
    <property type="entry name" value="Multidrug resistance protein D"/>
    <property type="match status" value="1"/>
</dbReference>
<comment type="caution">
    <text evidence="8">The sequence shown here is derived from an EMBL/GenBank/DDBJ whole genome shotgun (WGS) entry which is preliminary data.</text>
</comment>
<dbReference type="InterPro" id="IPR020846">
    <property type="entry name" value="MFS_dom"/>
</dbReference>
<feature type="domain" description="Major facilitator superfamily (MFS) profile" evidence="7">
    <location>
        <begin position="34"/>
        <end position="491"/>
    </location>
</feature>
<feature type="transmembrane region" description="Helical" evidence="6">
    <location>
        <begin position="100"/>
        <end position="119"/>
    </location>
</feature>
<feature type="transmembrane region" description="Helical" evidence="6">
    <location>
        <begin position="360"/>
        <end position="382"/>
    </location>
</feature>
<evidence type="ECO:0000256" key="1">
    <source>
        <dbReference type="ARBA" id="ARBA00004651"/>
    </source>
</evidence>
<keyword evidence="2 6" id="KW-0812">Transmembrane</keyword>
<dbReference type="CDD" id="cd17321">
    <property type="entry name" value="MFS_MMR_MDR_like"/>
    <property type="match status" value="1"/>
</dbReference>
<dbReference type="PANTHER" id="PTHR42718">
    <property type="entry name" value="MAJOR FACILITATOR SUPERFAMILY MULTIDRUG TRANSPORTER MFSC"/>
    <property type="match status" value="1"/>
</dbReference>
<feature type="transmembrane region" description="Helical" evidence="6">
    <location>
        <begin position="68"/>
        <end position="88"/>
    </location>
</feature>
<keyword evidence="3 6" id="KW-1133">Transmembrane helix</keyword>
<feature type="transmembrane region" description="Helical" evidence="6">
    <location>
        <begin position="328"/>
        <end position="348"/>
    </location>
</feature>
<evidence type="ECO:0000256" key="2">
    <source>
        <dbReference type="ARBA" id="ARBA00022692"/>
    </source>
</evidence>
<evidence type="ECO:0000313" key="9">
    <source>
        <dbReference type="Proteomes" id="UP000824190"/>
    </source>
</evidence>
<evidence type="ECO:0000259" key="7">
    <source>
        <dbReference type="PROSITE" id="PS50850"/>
    </source>
</evidence>
<feature type="transmembrane region" description="Helical" evidence="6">
    <location>
        <begin position="250"/>
        <end position="271"/>
    </location>
</feature>
<feature type="transmembrane region" description="Helical" evidence="6">
    <location>
        <begin position="292"/>
        <end position="316"/>
    </location>
</feature>
<feature type="transmembrane region" description="Helical" evidence="6">
    <location>
        <begin position="193"/>
        <end position="213"/>
    </location>
</feature>
<evidence type="ECO:0000256" key="6">
    <source>
        <dbReference type="SAM" id="Phobius"/>
    </source>
</evidence>
<dbReference type="PRINTS" id="PR01036">
    <property type="entry name" value="TCRTETB"/>
</dbReference>
<dbReference type="AlphaFoldDB" id="A0A9D1UJW6"/>
<dbReference type="GO" id="GO:0005886">
    <property type="term" value="C:plasma membrane"/>
    <property type="evidence" value="ECO:0007669"/>
    <property type="project" value="UniProtKB-SubCell"/>
</dbReference>
<reference evidence="8" key="1">
    <citation type="journal article" date="2021" name="PeerJ">
        <title>Extensive microbial diversity within the chicken gut microbiome revealed by metagenomics and culture.</title>
        <authorList>
            <person name="Gilroy R."/>
            <person name="Ravi A."/>
            <person name="Getino M."/>
            <person name="Pursley I."/>
            <person name="Horton D.L."/>
            <person name="Alikhan N.F."/>
            <person name="Baker D."/>
            <person name="Gharbi K."/>
            <person name="Hall N."/>
            <person name="Watson M."/>
            <person name="Adriaenssens E.M."/>
            <person name="Foster-Nyarko E."/>
            <person name="Jarju S."/>
            <person name="Secka A."/>
            <person name="Antonio M."/>
            <person name="Oren A."/>
            <person name="Chaudhuri R.R."/>
            <person name="La Ragione R."/>
            <person name="Hildebrand F."/>
            <person name="Pallen M.J."/>
        </authorList>
    </citation>
    <scope>NUCLEOTIDE SEQUENCE</scope>
    <source>
        <strain evidence="8">CHK32-1732</strain>
    </source>
</reference>
<protein>
    <submittedName>
        <fullName evidence="8">MFS transporter</fullName>
    </submittedName>
</protein>
<dbReference type="InterPro" id="IPR036259">
    <property type="entry name" value="MFS_trans_sf"/>
</dbReference>
<feature type="region of interest" description="Disordered" evidence="5">
    <location>
        <begin position="1"/>
        <end position="27"/>
    </location>
</feature>
<accession>A0A9D1UJW6</accession>
<dbReference type="InterPro" id="IPR011701">
    <property type="entry name" value="MFS"/>
</dbReference>
<feature type="compositionally biased region" description="Polar residues" evidence="5">
    <location>
        <begin position="1"/>
        <end position="12"/>
    </location>
</feature>
<sequence>MTSTTKTHNRTGTEPETSSPSTDQLPPSTLGMPGLLATLAALLLSVVSFSSTGIAAPDIGSSLNASAAEQSLVVSAYSLGFAVPLVLGGRLGDLFGRRRLMLLGMAGFTILSLVATFTTNVTVLITVRAITGVCAAAMVPQVLATITATTHGKERARAIGLFSATAGGATAVGQVLGGLLLSAPLFGDGWRTVFAASVVMGALAFLAGLRWVPDSNAPGHRSLDLIGTVLLGGGLIALMIPVSQGSALGWPVWCWVLLVAAPVLFVGFWTWQHRVHRRERAPLIPPPLFDLLSYRTGTIMALILQLGYGGFTFVFALTAQTGLGWSPLVTSLILLPYALFFFAVSIWAGKLALRFAARSLLMVGGIIQATLLVISAVVVYAQGDGLNAWVVAALLIGVGVGQAFMFGPLVGAMVADVPPKYAGAASGVLQTTQQASTGLGVAIAGGLLITVTSSPSGASAGSYVTALAVCLLVQAVIAVIFAVAALALPKR</sequence>
<feature type="transmembrane region" description="Helical" evidence="6">
    <location>
        <begin position="35"/>
        <end position="56"/>
    </location>
</feature>
<evidence type="ECO:0000256" key="5">
    <source>
        <dbReference type="SAM" id="MobiDB-lite"/>
    </source>
</evidence>
<comment type="subcellular location">
    <subcellularLocation>
        <location evidence="1">Cell membrane</location>
        <topology evidence="1">Multi-pass membrane protein</topology>
    </subcellularLocation>
</comment>
<dbReference type="EMBL" id="DXGC01000017">
    <property type="protein sequence ID" value="HIW90432.1"/>
    <property type="molecule type" value="Genomic_DNA"/>
</dbReference>
<feature type="transmembrane region" description="Helical" evidence="6">
    <location>
        <begin position="388"/>
        <end position="414"/>
    </location>
</feature>
<feature type="transmembrane region" description="Helical" evidence="6">
    <location>
        <begin position="463"/>
        <end position="488"/>
    </location>
</feature>
<feature type="transmembrane region" description="Helical" evidence="6">
    <location>
        <begin position="225"/>
        <end position="244"/>
    </location>
</feature>
<name>A0A9D1UJW6_9CORY</name>
<organism evidence="8 9">
    <name type="scientific">Candidatus Corynebacterium avicola</name>
    <dbReference type="NCBI Taxonomy" id="2838527"/>
    <lineage>
        <taxon>Bacteria</taxon>
        <taxon>Bacillati</taxon>
        <taxon>Actinomycetota</taxon>
        <taxon>Actinomycetes</taxon>
        <taxon>Mycobacteriales</taxon>
        <taxon>Corynebacteriaceae</taxon>
        <taxon>Corynebacterium</taxon>
    </lineage>
</organism>
<evidence type="ECO:0000256" key="4">
    <source>
        <dbReference type="ARBA" id="ARBA00023136"/>
    </source>
</evidence>
<keyword evidence="4 6" id="KW-0472">Membrane</keyword>
<proteinExistence type="predicted"/>
<dbReference type="Proteomes" id="UP000824190">
    <property type="component" value="Unassembled WGS sequence"/>
</dbReference>
<reference evidence="8" key="2">
    <citation type="submission" date="2021-04" db="EMBL/GenBank/DDBJ databases">
        <authorList>
            <person name="Gilroy R."/>
        </authorList>
    </citation>
    <scope>NUCLEOTIDE SEQUENCE</scope>
    <source>
        <strain evidence="8">CHK32-1732</strain>
    </source>
</reference>
<dbReference type="Gene3D" id="1.20.1250.20">
    <property type="entry name" value="MFS general substrate transporter like domains"/>
    <property type="match status" value="1"/>
</dbReference>